<comment type="caution">
    <text evidence="1">The sequence shown here is derived from an EMBL/GenBank/DDBJ whole genome shotgun (WGS) entry which is preliminary data.</text>
</comment>
<dbReference type="Gene3D" id="3.30.40.190">
    <property type="match status" value="1"/>
</dbReference>
<proteinExistence type="predicted"/>
<evidence type="ECO:0000313" key="2">
    <source>
        <dbReference type="Proteomes" id="UP000278542"/>
    </source>
</evidence>
<organism evidence="1 2">
    <name type="scientific">Orbus hercynius</name>
    <dbReference type="NCBI Taxonomy" id="593135"/>
    <lineage>
        <taxon>Bacteria</taxon>
        <taxon>Pseudomonadati</taxon>
        <taxon>Pseudomonadota</taxon>
        <taxon>Gammaproteobacteria</taxon>
        <taxon>Orbales</taxon>
        <taxon>Orbaceae</taxon>
        <taxon>Orbus</taxon>
    </lineage>
</organism>
<sequence>MLKSRNVTKEQEQFHDDICQHVGCLACWLEGRFNDYVSVHHIDGRTKPDAHWLVLAPCGNHHQIGSGCEAIHKNKARFVKQYGTEMELYKMQVEILLDKKIHVPERVLSLSGFKA</sequence>
<dbReference type="Proteomes" id="UP000278542">
    <property type="component" value="Unassembled WGS sequence"/>
</dbReference>
<gene>
    <name evidence="1" type="ORF">DES39_0529</name>
</gene>
<dbReference type="InterPro" id="IPR031875">
    <property type="entry name" value="RecA_dep_nuc"/>
</dbReference>
<dbReference type="RefSeq" id="WP_121144211.1">
    <property type="nucleotide sequence ID" value="NZ_RBWY01000001.1"/>
</dbReference>
<dbReference type="EMBL" id="RBWY01000001">
    <property type="protein sequence ID" value="RKS87309.1"/>
    <property type="molecule type" value="Genomic_DNA"/>
</dbReference>
<dbReference type="OrthoDB" id="8966986at2"/>
<reference evidence="1 2" key="1">
    <citation type="submission" date="2018-10" db="EMBL/GenBank/DDBJ databases">
        <title>Genomic Encyclopedia of Type Strains, Phase IV (KMG-IV): sequencing the most valuable type-strain genomes for metagenomic binning, comparative biology and taxonomic classification.</title>
        <authorList>
            <person name="Goeker M."/>
        </authorList>
    </citation>
    <scope>NUCLEOTIDE SEQUENCE [LARGE SCALE GENOMIC DNA]</scope>
    <source>
        <strain evidence="1 2">DSM 22228</strain>
    </source>
</reference>
<dbReference type="AlphaFoldDB" id="A0A495RIX2"/>
<evidence type="ECO:0000313" key="1">
    <source>
        <dbReference type="EMBL" id="RKS87309.1"/>
    </source>
</evidence>
<protein>
    <submittedName>
        <fullName evidence="1">Phage RecA-dependent nuclease</fullName>
    </submittedName>
</protein>
<name>A0A495RIX2_9GAMM</name>
<keyword evidence="2" id="KW-1185">Reference proteome</keyword>
<dbReference type="Pfam" id="PF16786">
    <property type="entry name" value="RecA_dep_nuc"/>
    <property type="match status" value="1"/>
</dbReference>
<accession>A0A495RIX2</accession>